<organism evidence="1 2">
    <name type="scientific">Steinernema carpocapsae</name>
    <name type="common">Entomopathogenic nematode</name>
    <dbReference type="NCBI Taxonomy" id="34508"/>
    <lineage>
        <taxon>Eukaryota</taxon>
        <taxon>Metazoa</taxon>
        <taxon>Ecdysozoa</taxon>
        <taxon>Nematoda</taxon>
        <taxon>Chromadorea</taxon>
        <taxon>Rhabditida</taxon>
        <taxon>Tylenchina</taxon>
        <taxon>Panagrolaimomorpha</taxon>
        <taxon>Strongyloidoidea</taxon>
        <taxon>Steinernematidae</taxon>
        <taxon>Steinernema</taxon>
    </lineage>
</organism>
<dbReference type="EMBL" id="CM016762">
    <property type="protein sequence ID" value="TMS37541.1"/>
    <property type="molecule type" value="Genomic_DNA"/>
</dbReference>
<reference evidence="1 2" key="2">
    <citation type="journal article" date="2019" name="G3 (Bethesda)">
        <title>Hybrid Assembly of the Genome of the Entomopathogenic Nematode Steinernema carpocapsae Identifies the X-Chromosome.</title>
        <authorList>
            <person name="Serra L."/>
            <person name="Macchietto M."/>
            <person name="Macias-Munoz A."/>
            <person name="McGill C.J."/>
            <person name="Rodriguez I.M."/>
            <person name="Rodriguez B."/>
            <person name="Murad R."/>
            <person name="Mortazavi A."/>
        </authorList>
    </citation>
    <scope>NUCLEOTIDE SEQUENCE [LARGE SCALE GENOMIC DNA]</scope>
    <source>
        <strain evidence="1 2">ALL</strain>
    </source>
</reference>
<dbReference type="EMBL" id="AZBU02000001">
    <property type="protein sequence ID" value="TMS37541.1"/>
    <property type="molecule type" value="Genomic_DNA"/>
</dbReference>
<accession>A0A4U8UW07</accession>
<gene>
    <name evidence="1" type="ORF">L596_004451</name>
</gene>
<comment type="caution">
    <text evidence="1">The sequence shown here is derived from an EMBL/GenBank/DDBJ whole genome shotgun (WGS) entry which is preliminary data.</text>
</comment>
<evidence type="ECO:0000313" key="1">
    <source>
        <dbReference type="EMBL" id="TMS37541.1"/>
    </source>
</evidence>
<dbReference type="Proteomes" id="UP000298663">
    <property type="component" value="Chromosome X"/>
</dbReference>
<evidence type="ECO:0000313" key="2">
    <source>
        <dbReference type="Proteomes" id="UP000298663"/>
    </source>
</evidence>
<name>A0A4U8UW07_STECR</name>
<keyword evidence="2" id="KW-1185">Reference proteome</keyword>
<reference evidence="1 2" key="1">
    <citation type="journal article" date="2015" name="Genome Biol.">
        <title>Comparative genomics of Steinernema reveals deeply conserved gene regulatory networks.</title>
        <authorList>
            <person name="Dillman A.R."/>
            <person name="Macchietto M."/>
            <person name="Porter C.F."/>
            <person name="Rogers A."/>
            <person name="Williams B."/>
            <person name="Antoshechkin I."/>
            <person name="Lee M.M."/>
            <person name="Goodwin Z."/>
            <person name="Lu X."/>
            <person name="Lewis E.E."/>
            <person name="Goodrich-Blair H."/>
            <person name="Stock S.P."/>
            <person name="Adams B.J."/>
            <person name="Sternberg P.W."/>
            <person name="Mortazavi A."/>
        </authorList>
    </citation>
    <scope>NUCLEOTIDE SEQUENCE [LARGE SCALE GENOMIC DNA]</scope>
    <source>
        <strain evidence="1 2">ALL</strain>
    </source>
</reference>
<sequence length="77" mass="8534">MPLKFGFNSHVLTSELRAVHHGSGRENQGVQVRRLLGCHLQRGRRAFGLCDFAYGLQLCASRETYHAPGDQLLQGLG</sequence>
<dbReference type="AlphaFoldDB" id="A0A4U8UW07"/>
<proteinExistence type="predicted"/>
<protein>
    <submittedName>
        <fullName evidence="1">Uncharacterized protein</fullName>
    </submittedName>
</protein>